<dbReference type="EMBL" id="CAJEWN010000173">
    <property type="protein sequence ID" value="CAD2170721.1"/>
    <property type="molecule type" value="Genomic_DNA"/>
</dbReference>
<evidence type="ECO:0000259" key="9">
    <source>
        <dbReference type="PROSITE" id="PS50071"/>
    </source>
</evidence>
<feature type="domain" description="Homeobox" evidence="9">
    <location>
        <begin position="133"/>
        <end position="193"/>
    </location>
</feature>
<keyword evidence="4 6" id="KW-0371">Homeobox</keyword>
<feature type="region of interest" description="Disordered" evidence="8">
    <location>
        <begin position="216"/>
        <end position="239"/>
    </location>
</feature>
<evidence type="ECO:0000256" key="5">
    <source>
        <dbReference type="ARBA" id="ARBA00023242"/>
    </source>
</evidence>
<dbReference type="Gene3D" id="1.10.10.60">
    <property type="entry name" value="Homeodomain-like"/>
    <property type="match status" value="1"/>
</dbReference>
<reference evidence="10 11" key="1">
    <citation type="submission" date="2020-08" db="EMBL/GenBank/DDBJ databases">
        <authorList>
            <person name="Koutsovoulos G."/>
            <person name="Danchin GJ E."/>
        </authorList>
    </citation>
    <scope>NUCLEOTIDE SEQUENCE [LARGE SCALE GENOMIC DNA]</scope>
</reference>
<dbReference type="InterPro" id="IPR001356">
    <property type="entry name" value="HD"/>
</dbReference>
<dbReference type="SMART" id="SM00389">
    <property type="entry name" value="HOX"/>
    <property type="match status" value="1"/>
</dbReference>
<evidence type="ECO:0000256" key="7">
    <source>
        <dbReference type="RuleBase" id="RU000682"/>
    </source>
</evidence>
<organism evidence="10 11">
    <name type="scientific">Meloidogyne enterolobii</name>
    <name type="common">Root-knot nematode worm</name>
    <name type="synonym">Meloidogyne mayaguensis</name>
    <dbReference type="NCBI Taxonomy" id="390850"/>
    <lineage>
        <taxon>Eukaryota</taxon>
        <taxon>Metazoa</taxon>
        <taxon>Ecdysozoa</taxon>
        <taxon>Nematoda</taxon>
        <taxon>Chromadorea</taxon>
        <taxon>Rhabditida</taxon>
        <taxon>Tylenchina</taxon>
        <taxon>Tylenchomorpha</taxon>
        <taxon>Tylenchoidea</taxon>
        <taxon>Meloidogynidae</taxon>
        <taxon>Meloidogyninae</taxon>
        <taxon>Meloidogyne</taxon>
    </lineage>
</organism>
<sequence>MYNSNNFTLANSIFDINNHKNYLKEEEKSKDKFEGMINAAVNFGAINNNPAVASSQLNITPLFSTPVNTFNDKNITNNYPLNTIANTNSLQFYNNYQNYFSPTTSLINSAFSTTKTLTTPKTELITFCGQQQQTTKRERTKYTDSQLNYLENIFKNDRYPDGAKREDIARILHLTDVKIQVWFKNRRAKMQNERKFEKARNEFEISRKRAANLNNNGASTSFIKREESTDATEEEEPKSFKNNIGEIKNKKCFTTQVEQNELINKVLKETTSLQSQTNKLVCQTKQIKQQTTTTTPTYQQNNFLPKFENNTNFYLNQQWNNNYLINNNYLNNNSNSNTDYYALMQMAANYNNYFQPQTSNFCASNEFWSSSSSPSSSSNYPPLQLTQIPTYSNHNNTTTNQMFSHLASYYPNNYNNYFSQQQQFTPIKQDLEQKSSGINTTKEKSDLNS</sequence>
<evidence type="ECO:0000256" key="2">
    <source>
        <dbReference type="ARBA" id="ARBA00022473"/>
    </source>
</evidence>
<name>A0A6V7V904_MELEN</name>
<feature type="region of interest" description="Disordered" evidence="8">
    <location>
        <begin position="428"/>
        <end position="449"/>
    </location>
</feature>
<dbReference type="GO" id="GO:0000978">
    <property type="term" value="F:RNA polymerase II cis-regulatory region sequence-specific DNA binding"/>
    <property type="evidence" value="ECO:0007669"/>
    <property type="project" value="TreeGrafter"/>
</dbReference>
<proteinExistence type="predicted"/>
<dbReference type="GO" id="GO:0005634">
    <property type="term" value="C:nucleus"/>
    <property type="evidence" value="ECO:0007669"/>
    <property type="project" value="UniProtKB-SubCell"/>
</dbReference>
<dbReference type="AlphaFoldDB" id="A0A6V7V904"/>
<evidence type="ECO:0000256" key="3">
    <source>
        <dbReference type="ARBA" id="ARBA00023125"/>
    </source>
</evidence>
<dbReference type="Proteomes" id="UP000580250">
    <property type="component" value="Unassembled WGS sequence"/>
</dbReference>
<dbReference type="SUPFAM" id="SSF46689">
    <property type="entry name" value="Homeodomain-like"/>
    <property type="match status" value="1"/>
</dbReference>
<protein>
    <recommendedName>
        <fullName evidence="9">Homeobox domain-containing protein</fullName>
    </recommendedName>
</protein>
<evidence type="ECO:0000256" key="6">
    <source>
        <dbReference type="PROSITE-ProRule" id="PRU00108"/>
    </source>
</evidence>
<dbReference type="Pfam" id="PF00046">
    <property type="entry name" value="Homeodomain"/>
    <property type="match status" value="1"/>
</dbReference>
<dbReference type="GO" id="GO:0000981">
    <property type="term" value="F:DNA-binding transcription factor activity, RNA polymerase II-specific"/>
    <property type="evidence" value="ECO:0007669"/>
    <property type="project" value="TreeGrafter"/>
</dbReference>
<dbReference type="CDD" id="cd00086">
    <property type="entry name" value="homeodomain"/>
    <property type="match status" value="1"/>
</dbReference>
<evidence type="ECO:0000313" key="10">
    <source>
        <dbReference type="EMBL" id="CAD2170721.1"/>
    </source>
</evidence>
<dbReference type="PANTHER" id="PTHR45793:SF5">
    <property type="entry name" value="HOMEOTIC PROTEIN OCELLILESS"/>
    <property type="match status" value="1"/>
</dbReference>
<evidence type="ECO:0000313" key="11">
    <source>
        <dbReference type="Proteomes" id="UP000580250"/>
    </source>
</evidence>
<gene>
    <name evidence="10" type="ORF">MENT_LOCUS22146</name>
</gene>
<dbReference type="PANTHER" id="PTHR45793">
    <property type="entry name" value="HOMEOBOX PROTEIN"/>
    <property type="match status" value="1"/>
</dbReference>
<evidence type="ECO:0000256" key="8">
    <source>
        <dbReference type="SAM" id="MobiDB-lite"/>
    </source>
</evidence>
<keyword evidence="2" id="KW-0217">Developmental protein</keyword>
<dbReference type="OrthoDB" id="6159439at2759"/>
<dbReference type="PROSITE" id="PS50071">
    <property type="entry name" value="HOMEOBOX_2"/>
    <property type="match status" value="1"/>
</dbReference>
<accession>A0A6V7V904</accession>
<comment type="subcellular location">
    <subcellularLocation>
        <location evidence="1 6 7">Nucleus</location>
    </subcellularLocation>
</comment>
<keyword evidence="5 6" id="KW-0539">Nucleus</keyword>
<feature type="compositionally biased region" description="Polar residues" evidence="8">
    <location>
        <begin position="379"/>
        <end position="393"/>
    </location>
</feature>
<comment type="caution">
    <text evidence="10">The sequence shown here is derived from an EMBL/GenBank/DDBJ whole genome shotgun (WGS) entry which is preliminary data.</text>
</comment>
<feature type="region of interest" description="Disordered" evidence="8">
    <location>
        <begin position="373"/>
        <end position="393"/>
    </location>
</feature>
<evidence type="ECO:0000256" key="4">
    <source>
        <dbReference type="ARBA" id="ARBA00023155"/>
    </source>
</evidence>
<feature type="DNA-binding region" description="Homeobox" evidence="6">
    <location>
        <begin position="135"/>
        <end position="194"/>
    </location>
</feature>
<dbReference type="InterPro" id="IPR009057">
    <property type="entry name" value="Homeodomain-like_sf"/>
</dbReference>
<keyword evidence="3 6" id="KW-0238">DNA-binding</keyword>
<evidence type="ECO:0000256" key="1">
    <source>
        <dbReference type="ARBA" id="ARBA00004123"/>
    </source>
</evidence>